<protein>
    <submittedName>
        <fullName evidence="2">Uncharacterized protein</fullName>
    </submittedName>
</protein>
<gene>
    <name evidence="2" type="ORF">DPMN_122443</name>
</gene>
<feature type="region of interest" description="Disordered" evidence="1">
    <location>
        <begin position="33"/>
        <end position="130"/>
    </location>
</feature>
<keyword evidence="3" id="KW-1185">Reference proteome</keyword>
<proteinExistence type="predicted"/>
<dbReference type="EMBL" id="JAIWYP010000005">
    <property type="protein sequence ID" value="KAH3820695.1"/>
    <property type="molecule type" value="Genomic_DNA"/>
</dbReference>
<evidence type="ECO:0000313" key="2">
    <source>
        <dbReference type="EMBL" id="KAH3820695.1"/>
    </source>
</evidence>
<reference evidence="2" key="2">
    <citation type="submission" date="2020-11" db="EMBL/GenBank/DDBJ databases">
        <authorList>
            <person name="McCartney M.A."/>
            <person name="Auch B."/>
            <person name="Kono T."/>
            <person name="Mallez S."/>
            <person name="Becker A."/>
            <person name="Gohl D.M."/>
            <person name="Silverstein K.A.T."/>
            <person name="Koren S."/>
            <person name="Bechman K.B."/>
            <person name="Herman A."/>
            <person name="Abrahante J.E."/>
            <person name="Garbe J."/>
        </authorList>
    </citation>
    <scope>NUCLEOTIDE SEQUENCE</scope>
    <source>
        <strain evidence="2">Duluth1</strain>
        <tissue evidence="2">Whole animal</tissue>
    </source>
</reference>
<dbReference type="PANTHER" id="PTHR33066:SF2">
    <property type="entry name" value="FILAGGRIN-2-LIKE"/>
    <property type="match status" value="1"/>
</dbReference>
<name>A0A9D4GSH3_DREPO</name>
<feature type="compositionally biased region" description="Polar residues" evidence="1">
    <location>
        <begin position="67"/>
        <end position="97"/>
    </location>
</feature>
<dbReference type="PANTHER" id="PTHR33066">
    <property type="entry name" value="INTEGRASE_SAM-LIKE_N DOMAIN-CONTAINING PROTEIN"/>
    <property type="match status" value="1"/>
</dbReference>
<sequence>MNLLRAAPLSSGFFLGGKIQEALTADKDDQLHASLARNNSGQRQGAFKRPASRPSAGPVVKKDKRTNLSSKKPSWNPRSGSNRSTPSKRTSFSQRFSVRNPAKKNKPQLDKRNSKPPVGRGGPPSYQPLETTLSTTISADAGNTSGSQTSAFFTSMASNNFGRLGSFSCCKRPDFSIREQTSFTRPHRTGISASSYSRVHSCSSGKTGGRKGTRSIFSRILQSFFSCSKEKWFLETSNRLKSLQHVSTQTNFQDGDSVLHTGLHQTPALGGVLGLGRCILPCSYTSQLPEVLVIRLSRLGLPVLSDAIWVGNGSTSLYQANGCGPSTPPGAGNPSFLIFRRLAVTPARSSIASASPRILLEGTPILRTLLNAEKSDFIPSQDFTWE</sequence>
<reference evidence="2" key="1">
    <citation type="journal article" date="2019" name="bioRxiv">
        <title>The Genome of the Zebra Mussel, Dreissena polymorpha: A Resource for Invasive Species Research.</title>
        <authorList>
            <person name="McCartney M.A."/>
            <person name="Auch B."/>
            <person name="Kono T."/>
            <person name="Mallez S."/>
            <person name="Zhang Y."/>
            <person name="Obille A."/>
            <person name="Becker A."/>
            <person name="Abrahante J.E."/>
            <person name="Garbe J."/>
            <person name="Badalamenti J.P."/>
            <person name="Herman A."/>
            <person name="Mangelson H."/>
            <person name="Liachko I."/>
            <person name="Sullivan S."/>
            <person name="Sone E.D."/>
            <person name="Koren S."/>
            <person name="Silverstein K.A.T."/>
            <person name="Beckman K.B."/>
            <person name="Gohl D.M."/>
        </authorList>
    </citation>
    <scope>NUCLEOTIDE SEQUENCE</scope>
    <source>
        <strain evidence="2">Duluth1</strain>
        <tissue evidence="2">Whole animal</tissue>
    </source>
</reference>
<evidence type="ECO:0000313" key="3">
    <source>
        <dbReference type="Proteomes" id="UP000828390"/>
    </source>
</evidence>
<evidence type="ECO:0000256" key="1">
    <source>
        <dbReference type="SAM" id="MobiDB-lite"/>
    </source>
</evidence>
<dbReference type="AlphaFoldDB" id="A0A9D4GSH3"/>
<comment type="caution">
    <text evidence="2">The sequence shown here is derived from an EMBL/GenBank/DDBJ whole genome shotgun (WGS) entry which is preliminary data.</text>
</comment>
<accession>A0A9D4GSH3</accession>
<dbReference type="Proteomes" id="UP000828390">
    <property type="component" value="Unassembled WGS sequence"/>
</dbReference>
<organism evidence="2 3">
    <name type="scientific">Dreissena polymorpha</name>
    <name type="common">Zebra mussel</name>
    <name type="synonym">Mytilus polymorpha</name>
    <dbReference type="NCBI Taxonomy" id="45954"/>
    <lineage>
        <taxon>Eukaryota</taxon>
        <taxon>Metazoa</taxon>
        <taxon>Spiralia</taxon>
        <taxon>Lophotrochozoa</taxon>
        <taxon>Mollusca</taxon>
        <taxon>Bivalvia</taxon>
        <taxon>Autobranchia</taxon>
        <taxon>Heteroconchia</taxon>
        <taxon>Euheterodonta</taxon>
        <taxon>Imparidentia</taxon>
        <taxon>Neoheterodontei</taxon>
        <taxon>Myida</taxon>
        <taxon>Dreissenoidea</taxon>
        <taxon>Dreissenidae</taxon>
        <taxon>Dreissena</taxon>
    </lineage>
</organism>